<dbReference type="Proteomes" id="UP000321820">
    <property type="component" value="Chromosome"/>
</dbReference>
<keyword evidence="2" id="KW-1003">Cell membrane</keyword>
<dbReference type="InterPro" id="IPR017039">
    <property type="entry name" value="Virul_fac_BrkB"/>
</dbReference>
<keyword evidence="5 6" id="KW-0472">Membrane</keyword>
<dbReference type="Pfam" id="PF03631">
    <property type="entry name" value="Virul_fac_BrkB"/>
    <property type="match status" value="1"/>
</dbReference>
<dbReference type="KEGG" id="talb:FTW19_12225"/>
<evidence type="ECO:0000256" key="3">
    <source>
        <dbReference type="ARBA" id="ARBA00022692"/>
    </source>
</evidence>
<protein>
    <submittedName>
        <fullName evidence="7">YihY/virulence factor BrkB family protein</fullName>
    </submittedName>
</protein>
<keyword evidence="8" id="KW-1185">Reference proteome</keyword>
<dbReference type="AlphaFoldDB" id="A0A5B9E9A7"/>
<feature type="transmembrane region" description="Helical" evidence="6">
    <location>
        <begin position="210"/>
        <end position="232"/>
    </location>
</feature>
<dbReference type="PANTHER" id="PTHR30213">
    <property type="entry name" value="INNER MEMBRANE PROTEIN YHJD"/>
    <property type="match status" value="1"/>
</dbReference>
<keyword evidence="4 6" id="KW-1133">Transmembrane helix</keyword>
<name>A0A5B9E9A7_9BACT</name>
<dbReference type="PIRSF" id="PIRSF035875">
    <property type="entry name" value="RNase_BN"/>
    <property type="match status" value="1"/>
</dbReference>
<evidence type="ECO:0000256" key="1">
    <source>
        <dbReference type="ARBA" id="ARBA00004651"/>
    </source>
</evidence>
<organism evidence="7 8">
    <name type="scientific">Terriglobus albidus</name>
    <dbReference type="NCBI Taxonomy" id="1592106"/>
    <lineage>
        <taxon>Bacteria</taxon>
        <taxon>Pseudomonadati</taxon>
        <taxon>Acidobacteriota</taxon>
        <taxon>Terriglobia</taxon>
        <taxon>Terriglobales</taxon>
        <taxon>Acidobacteriaceae</taxon>
        <taxon>Terriglobus</taxon>
    </lineage>
</organism>
<feature type="transmembrane region" description="Helical" evidence="6">
    <location>
        <begin position="28"/>
        <end position="47"/>
    </location>
</feature>
<dbReference type="RefSeq" id="WP_147647888.1">
    <property type="nucleotide sequence ID" value="NZ_CP042806.1"/>
</dbReference>
<evidence type="ECO:0000256" key="2">
    <source>
        <dbReference type="ARBA" id="ARBA00022475"/>
    </source>
</evidence>
<feature type="transmembrane region" description="Helical" evidence="6">
    <location>
        <begin position="130"/>
        <end position="156"/>
    </location>
</feature>
<evidence type="ECO:0000256" key="6">
    <source>
        <dbReference type="SAM" id="Phobius"/>
    </source>
</evidence>
<feature type="transmembrane region" description="Helical" evidence="6">
    <location>
        <begin position="171"/>
        <end position="198"/>
    </location>
</feature>
<reference evidence="7 8" key="1">
    <citation type="submission" date="2019-08" db="EMBL/GenBank/DDBJ databases">
        <title>Complete genome sequence of Terriglobus albidus strain ORNL.</title>
        <authorList>
            <person name="Podar M."/>
        </authorList>
    </citation>
    <scope>NUCLEOTIDE SEQUENCE [LARGE SCALE GENOMIC DNA]</scope>
    <source>
        <strain evidence="7 8">ORNL</strain>
    </source>
</reference>
<gene>
    <name evidence="7" type="ORF">FTW19_12225</name>
</gene>
<accession>A0A5B9E9A7</accession>
<sequence>MRRFWAHLRLAARNGFHHDVFGTAKGCAYSAVFAVFPALIVTAAVIARLPDSSLFRQQFSLIFDRVLPPQVLTLLASYFRHTSETSAGLPVSASIVSLTGASGVLLTLMEGFRRAYGVPQGTWGFWKRRIVSFLLVPISVLPLGLASVLVVFGHYISLWFYVLAPYHSRDIIYFVATAARWVIALAGTVTILSFIYHFGTPSSVSWRRTLPGALFATLLWFASTLGFGWYVTLFANYSRVYGSLGAGIALLVWLYLASISVLLGAELNAVRQAHHISHRMASSPLHG</sequence>
<evidence type="ECO:0000313" key="8">
    <source>
        <dbReference type="Proteomes" id="UP000321820"/>
    </source>
</evidence>
<evidence type="ECO:0000256" key="4">
    <source>
        <dbReference type="ARBA" id="ARBA00022989"/>
    </source>
</evidence>
<evidence type="ECO:0000256" key="5">
    <source>
        <dbReference type="ARBA" id="ARBA00023136"/>
    </source>
</evidence>
<dbReference type="PANTHER" id="PTHR30213:SF0">
    <property type="entry name" value="UPF0761 MEMBRANE PROTEIN YIHY"/>
    <property type="match status" value="1"/>
</dbReference>
<keyword evidence="3 6" id="KW-0812">Transmembrane</keyword>
<feature type="transmembrane region" description="Helical" evidence="6">
    <location>
        <begin position="91"/>
        <end position="109"/>
    </location>
</feature>
<dbReference type="GO" id="GO:0005886">
    <property type="term" value="C:plasma membrane"/>
    <property type="evidence" value="ECO:0007669"/>
    <property type="project" value="UniProtKB-SubCell"/>
</dbReference>
<dbReference type="OrthoDB" id="3209118at2"/>
<feature type="transmembrane region" description="Helical" evidence="6">
    <location>
        <begin position="244"/>
        <end position="265"/>
    </location>
</feature>
<evidence type="ECO:0000313" key="7">
    <source>
        <dbReference type="EMBL" id="QEE28698.1"/>
    </source>
</evidence>
<dbReference type="EMBL" id="CP042806">
    <property type="protein sequence ID" value="QEE28698.1"/>
    <property type="molecule type" value="Genomic_DNA"/>
</dbReference>
<dbReference type="NCBIfam" id="TIGR00765">
    <property type="entry name" value="yihY_not_rbn"/>
    <property type="match status" value="1"/>
</dbReference>
<comment type="subcellular location">
    <subcellularLocation>
        <location evidence="1">Cell membrane</location>
        <topology evidence="1">Multi-pass membrane protein</topology>
    </subcellularLocation>
</comment>
<proteinExistence type="predicted"/>